<evidence type="ECO:0000313" key="2">
    <source>
        <dbReference type="Proteomes" id="UP000799770"/>
    </source>
</evidence>
<keyword evidence="2" id="KW-1185">Reference proteome</keyword>
<accession>A0A6A5ZNT1</accession>
<dbReference type="EMBL" id="ML977313">
    <property type="protein sequence ID" value="KAF2120845.1"/>
    <property type="molecule type" value="Genomic_DNA"/>
</dbReference>
<gene>
    <name evidence="1" type="ORF">BDV96DRAFT_683259</name>
</gene>
<protein>
    <submittedName>
        <fullName evidence="1">Uncharacterized protein</fullName>
    </submittedName>
</protein>
<name>A0A6A5ZNT1_9PLEO</name>
<reference evidence="1" key="1">
    <citation type="journal article" date="2020" name="Stud. Mycol.">
        <title>101 Dothideomycetes genomes: a test case for predicting lifestyles and emergence of pathogens.</title>
        <authorList>
            <person name="Haridas S."/>
            <person name="Albert R."/>
            <person name="Binder M."/>
            <person name="Bloem J."/>
            <person name="Labutti K."/>
            <person name="Salamov A."/>
            <person name="Andreopoulos B."/>
            <person name="Baker S."/>
            <person name="Barry K."/>
            <person name="Bills G."/>
            <person name="Bluhm B."/>
            <person name="Cannon C."/>
            <person name="Castanera R."/>
            <person name="Culley D."/>
            <person name="Daum C."/>
            <person name="Ezra D."/>
            <person name="Gonzalez J."/>
            <person name="Henrissat B."/>
            <person name="Kuo A."/>
            <person name="Liang C."/>
            <person name="Lipzen A."/>
            <person name="Lutzoni F."/>
            <person name="Magnuson J."/>
            <person name="Mondo S."/>
            <person name="Nolan M."/>
            <person name="Ohm R."/>
            <person name="Pangilinan J."/>
            <person name="Park H.-J."/>
            <person name="Ramirez L."/>
            <person name="Alfaro M."/>
            <person name="Sun H."/>
            <person name="Tritt A."/>
            <person name="Yoshinaga Y."/>
            <person name="Zwiers L.-H."/>
            <person name="Turgeon B."/>
            <person name="Goodwin S."/>
            <person name="Spatafora J."/>
            <person name="Crous P."/>
            <person name="Grigoriev I."/>
        </authorList>
    </citation>
    <scope>NUCLEOTIDE SEQUENCE</scope>
    <source>
        <strain evidence="1">CBS 627.86</strain>
    </source>
</reference>
<dbReference type="Proteomes" id="UP000799770">
    <property type="component" value="Unassembled WGS sequence"/>
</dbReference>
<sequence>MEEPDVDTKLKEALLYKELKDQIISQARATYPNHNQNTTWDVVIVKDTEYTFKCFARVIAYTSPTQWVTVVRLGNPKASSVAALETLLELLKIELWDETKYRTDGQALENENDEGD</sequence>
<proteinExistence type="predicted"/>
<dbReference type="AlphaFoldDB" id="A0A6A5ZNT1"/>
<evidence type="ECO:0000313" key="1">
    <source>
        <dbReference type="EMBL" id="KAF2120845.1"/>
    </source>
</evidence>
<organism evidence="1 2">
    <name type="scientific">Lophiotrema nucula</name>
    <dbReference type="NCBI Taxonomy" id="690887"/>
    <lineage>
        <taxon>Eukaryota</taxon>
        <taxon>Fungi</taxon>
        <taxon>Dikarya</taxon>
        <taxon>Ascomycota</taxon>
        <taxon>Pezizomycotina</taxon>
        <taxon>Dothideomycetes</taxon>
        <taxon>Pleosporomycetidae</taxon>
        <taxon>Pleosporales</taxon>
        <taxon>Lophiotremataceae</taxon>
        <taxon>Lophiotrema</taxon>
    </lineage>
</organism>